<feature type="transmembrane region" description="Helical" evidence="1">
    <location>
        <begin position="43"/>
        <end position="64"/>
    </location>
</feature>
<dbReference type="RefSeq" id="WP_089406488.1">
    <property type="nucleotide sequence ID" value="NZ_FZOU01000001.1"/>
</dbReference>
<dbReference type="EMBL" id="FZOU01000001">
    <property type="protein sequence ID" value="SNS24424.1"/>
    <property type="molecule type" value="Genomic_DNA"/>
</dbReference>
<feature type="transmembrane region" description="Helical" evidence="1">
    <location>
        <begin position="155"/>
        <end position="176"/>
    </location>
</feature>
<name>A0A239CXZ4_9BACT</name>
<dbReference type="AlphaFoldDB" id="A0A239CXZ4"/>
<feature type="transmembrane region" description="Helical" evidence="1">
    <location>
        <begin position="101"/>
        <end position="118"/>
    </location>
</feature>
<evidence type="ECO:0000256" key="1">
    <source>
        <dbReference type="SAM" id="Phobius"/>
    </source>
</evidence>
<dbReference type="Proteomes" id="UP000198356">
    <property type="component" value="Unassembled WGS sequence"/>
</dbReference>
<keyword evidence="1" id="KW-0812">Transmembrane</keyword>
<evidence type="ECO:0000313" key="2">
    <source>
        <dbReference type="EMBL" id="SNS24424.1"/>
    </source>
</evidence>
<proteinExistence type="predicted"/>
<gene>
    <name evidence="2" type="ORF">SAMN05421770_101154</name>
</gene>
<protein>
    <submittedName>
        <fullName evidence="2">Uncharacterized protein</fullName>
    </submittedName>
</protein>
<sequence length="270" mass="28468">MNDFREYWTFSSIRGALTLLAAAGILALPQVTASMLSLPVLETLAIAGWATYCIFDGVVLLLLGHLLPARATTSRTVYAQAIAGLAAGALLFLVGYNDMDARWLVGIGAAQAAFAAYAEWRVARDTHRVYGCLSCYATAIALTVATFALPIALAYGAVSLAVAAYAGLYGASELLTGSRMLFLEYRAGHPAAVASQAWRTEKTPFAAAAVKAHFLTTAKGCVSCEDCPADALCRDTSVAGEMRQIMAAREPAIVRTVRVATLLQTAHAGR</sequence>
<keyword evidence="1" id="KW-1133">Transmembrane helix</keyword>
<organism evidence="2 3">
    <name type="scientific">Granulicella rosea</name>
    <dbReference type="NCBI Taxonomy" id="474952"/>
    <lineage>
        <taxon>Bacteria</taxon>
        <taxon>Pseudomonadati</taxon>
        <taxon>Acidobacteriota</taxon>
        <taxon>Terriglobia</taxon>
        <taxon>Terriglobales</taxon>
        <taxon>Acidobacteriaceae</taxon>
        <taxon>Granulicella</taxon>
    </lineage>
</organism>
<feature type="transmembrane region" description="Helical" evidence="1">
    <location>
        <begin position="76"/>
        <end position="95"/>
    </location>
</feature>
<accession>A0A239CXZ4</accession>
<dbReference type="OrthoDB" id="9850971at2"/>
<reference evidence="2 3" key="1">
    <citation type="submission" date="2017-06" db="EMBL/GenBank/DDBJ databases">
        <authorList>
            <person name="Kim H.J."/>
            <person name="Triplett B.A."/>
        </authorList>
    </citation>
    <scope>NUCLEOTIDE SEQUENCE [LARGE SCALE GENOMIC DNA]</scope>
    <source>
        <strain evidence="2 3">DSM 18704</strain>
    </source>
</reference>
<feature type="transmembrane region" description="Helical" evidence="1">
    <location>
        <begin position="130"/>
        <end position="149"/>
    </location>
</feature>
<evidence type="ECO:0000313" key="3">
    <source>
        <dbReference type="Proteomes" id="UP000198356"/>
    </source>
</evidence>
<keyword evidence="3" id="KW-1185">Reference proteome</keyword>
<keyword evidence="1" id="KW-0472">Membrane</keyword>